<feature type="domain" description="Rho termination factor-like N-terminal" evidence="3">
    <location>
        <begin position="26"/>
        <end position="68"/>
    </location>
</feature>
<proteinExistence type="predicted"/>
<feature type="compositionally biased region" description="Polar residues" evidence="1">
    <location>
        <begin position="147"/>
        <end position="160"/>
    </location>
</feature>
<feature type="domain" description="SAP" evidence="2">
    <location>
        <begin position="27"/>
        <end position="63"/>
    </location>
</feature>
<feature type="domain" description="Rho termination factor-like N-terminal" evidence="3">
    <location>
        <begin position="90"/>
        <end position="132"/>
    </location>
</feature>
<organism evidence="4 5">
    <name type="scientific">Actinoplanes aureus</name>
    <dbReference type="NCBI Taxonomy" id="2792083"/>
    <lineage>
        <taxon>Bacteria</taxon>
        <taxon>Bacillati</taxon>
        <taxon>Actinomycetota</taxon>
        <taxon>Actinomycetes</taxon>
        <taxon>Micromonosporales</taxon>
        <taxon>Micromonosporaceae</taxon>
        <taxon>Actinoplanes</taxon>
    </lineage>
</organism>
<evidence type="ECO:0008006" key="6">
    <source>
        <dbReference type="Google" id="ProtNLM"/>
    </source>
</evidence>
<dbReference type="SMART" id="SM00513">
    <property type="entry name" value="SAP"/>
    <property type="match status" value="3"/>
</dbReference>
<dbReference type="SMART" id="SM00959">
    <property type="entry name" value="Rho_N"/>
    <property type="match status" value="3"/>
</dbReference>
<feature type="domain" description="SAP" evidence="2">
    <location>
        <begin position="165"/>
        <end position="201"/>
    </location>
</feature>
<feature type="domain" description="Rho termination factor-like N-terminal" evidence="3">
    <location>
        <begin position="164"/>
        <end position="206"/>
    </location>
</feature>
<evidence type="ECO:0000259" key="3">
    <source>
        <dbReference type="SMART" id="SM00959"/>
    </source>
</evidence>
<dbReference type="InterPro" id="IPR036361">
    <property type="entry name" value="SAP_dom_sf"/>
</dbReference>
<feature type="compositionally biased region" description="Basic and acidic residues" evidence="1">
    <location>
        <begin position="112"/>
        <end position="130"/>
    </location>
</feature>
<name>A0A931FVK6_9ACTN</name>
<dbReference type="InterPro" id="IPR011112">
    <property type="entry name" value="Rho-like_N"/>
</dbReference>
<feature type="compositionally biased region" description="Basic and acidic residues" evidence="1">
    <location>
        <begin position="61"/>
        <end position="73"/>
    </location>
</feature>
<comment type="caution">
    <text evidence="4">The sequence shown here is derived from an EMBL/GenBank/DDBJ whole genome shotgun (WGS) entry which is preliminary data.</text>
</comment>
<keyword evidence="5" id="KW-1185">Reference proteome</keyword>
<evidence type="ECO:0000259" key="2">
    <source>
        <dbReference type="SMART" id="SM00513"/>
    </source>
</evidence>
<dbReference type="EMBL" id="JADQTO010000003">
    <property type="protein sequence ID" value="MBG0561418.1"/>
    <property type="molecule type" value="Genomic_DNA"/>
</dbReference>
<protein>
    <recommendedName>
        <fullName evidence="6">Rho termination factor N-terminal domain-containing protein</fullName>
    </recommendedName>
</protein>
<dbReference type="PANTHER" id="PTHR34449">
    <property type="entry name" value="RHO TERMINATION FACTOR"/>
    <property type="match status" value="1"/>
</dbReference>
<evidence type="ECO:0000313" key="5">
    <source>
        <dbReference type="Proteomes" id="UP000598146"/>
    </source>
</evidence>
<evidence type="ECO:0000256" key="1">
    <source>
        <dbReference type="SAM" id="MobiDB-lite"/>
    </source>
</evidence>
<dbReference type="GO" id="GO:0006353">
    <property type="term" value="P:DNA-templated transcription termination"/>
    <property type="evidence" value="ECO:0007669"/>
    <property type="project" value="InterPro"/>
</dbReference>
<dbReference type="RefSeq" id="WP_196413208.1">
    <property type="nucleotide sequence ID" value="NZ_JADQTO010000003.1"/>
</dbReference>
<dbReference type="AlphaFoldDB" id="A0A931FVK6"/>
<evidence type="ECO:0000313" key="4">
    <source>
        <dbReference type="EMBL" id="MBG0561418.1"/>
    </source>
</evidence>
<sequence length="215" mass="23714">MAATKTARNRTSRNDTPNTPDVSESKIARMKVDELRRELKNRGVKGTASLKKPELVNKLVKAEVRSAKSDRKNPTSRNDTPDTPGVSESKIARMKASDLRTRLARRGVKGTADMKKPELVERLVKAELKSTKNAKPNVRSGKDNRKNPTSHNDTPNTPGISESKIARMKVDELRRELKNRGVKGTASLKKPELVDKLVRTLTGKGGKRTSRASAA</sequence>
<dbReference type="InterPro" id="IPR003034">
    <property type="entry name" value="SAP_dom"/>
</dbReference>
<feature type="region of interest" description="Disordered" evidence="1">
    <location>
        <begin position="61"/>
        <end position="167"/>
    </location>
</feature>
<dbReference type="Proteomes" id="UP000598146">
    <property type="component" value="Unassembled WGS sequence"/>
</dbReference>
<gene>
    <name evidence="4" type="ORF">I4J89_08080</name>
</gene>
<dbReference type="PANTHER" id="PTHR34449:SF2">
    <property type="entry name" value="RHO TERMINATION FACTOR"/>
    <property type="match status" value="1"/>
</dbReference>
<feature type="region of interest" description="Disordered" evidence="1">
    <location>
        <begin position="1"/>
        <end position="29"/>
    </location>
</feature>
<dbReference type="Gene3D" id="1.10.720.30">
    <property type="entry name" value="SAP domain"/>
    <property type="match status" value="3"/>
</dbReference>
<accession>A0A931FVK6</accession>
<reference evidence="4" key="1">
    <citation type="submission" date="2020-11" db="EMBL/GenBank/DDBJ databases">
        <title>Isolation and identification of active actinomycetes.</title>
        <authorList>
            <person name="Sun X."/>
        </authorList>
    </citation>
    <scope>NUCLEOTIDE SEQUENCE</scope>
    <source>
        <strain evidence="4">NEAU-A11</strain>
    </source>
</reference>
<feature type="domain" description="SAP" evidence="2">
    <location>
        <begin position="91"/>
        <end position="127"/>
    </location>
</feature>